<protein>
    <submittedName>
        <fullName evidence="1">Uncharacterized protein</fullName>
    </submittedName>
</protein>
<sequence>MADVSLLEEWQLLAESPFPGWQVVEELARSVSTESEGTRLLVFEPAGNEAYRIGYSIEAPFEWAGEPEARIRKTLRGDGFVGLTVRGPEVLSRGLRLFQRVQKREVKGAELASELGGRLLGLEALLETNPLLMLAGHDGDPIFLLTGVKTI</sequence>
<gene>
    <name evidence="1" type="ORF">HG543_33335</name>
</gene>
<dbReference type="AlphaFoldDB" id="A0A848LQ72"/>
<organism evidence="1 2">
    <name type="scientific">Pyxidicoccus fallax</name>
    <dbReference type="NCBI Taxonomy" id="394095"/>
    <lineage>
        <taxon>Bacteria</taxon>
        <taxon>Pseudomonadati</taxon>
        <taxon>Myxococcota</taxon>
        <taxon>Myxococcia</taxon>
        <taxon>Myxococcales</taxon>
        <taxon>Cystobacterineae</taxon>
        <taxon>Myxococcaceae</taxon>
        <taxon>Pyxidicoccus</taxon>
    </lineage>
</organism>
<comment type="caution">
    <text evidence="1">The sequence shown here is derived from an EMBL/GenBank/DDBJ whole genome shotgun (WGS) entry which is preliminary data.</text>
</comment>
<keyword evidence="2" id="KW-1185">Reference proteome</keyword>
<accession>A0A848LQ72</accession>
<evidence type="ECO:0000313" key="2">
    <source>
        <dbReference type="Proteomes" id="UP000518300"/>
    </source>
</evidence>
<name>A0A848LQ72_9BACT</name>
<dbReference type="RefSeq" id="WP_169348965.1">
    <property type="nucleotide sequence ID" value="NZ_JABBJJ010000201.1"/>
</dbReference>
<reference evidence="1 2" key="1">
    <citation type="submission" date="2020-04" db="EMBL/GenBank/DDBJ databases">
        <title>Draft genome of Pyxidicoccus fallax type strain.</title>
        <authorList>
            <person name="Whitworth D.E."/>
        </authorList>
    </citation>
    <scope>NUCLEOTIDE SEQUENCE [LARGE SCALE GENOMIC DNA]</scope>
    <source>
        <strain evidence="1 2">DSM 14698</strain>
    </source>
</reference>
<evidence type="ECO:0000313" key="1">
    <source>
        <dbReference type="EMBL" id="NMO19723.1"/>
    </source>
</evidence>
<dbReference type="Proteomes" id="UP000518300">
    <property type="component" value="Unassembled WGS sequence"/>
</dbReference>
<proteinExistence type="predicted"/>
<dbReference type="EMBL" id="JABBJJ010000201">
    <property type="protein sequence ID" value="NMO19723.1"/>
    <property type="molecule type" value="Genomic_DNA"/>
</dbReference>